<evidence type="ECO:0000313" key="2">
    <source>
        <dbReference type="Proteomes" id="UP001381693"/>
    </source>
</evidence>
<protein>
    <submittedName>
        <fullName evidence="1">Uncharacterized protein</fullName>
    </submittedName>
</protein>
<comment type="caution">
    <text evidence="1">The sequence shown here is derived from an EMBL/GenBank/DDBJ whole genome shotgun (WGS) entry which is preliminary data.</text>
</comment>
<dbReference type="Proteomes" id="UP001381693">
    <property type="component" value="Unassembled WGS sequence"/>
</dbReference>
<dbReference type="EMBL" id="JAXCGZ010000952">
    <property type="protein sequence ID" value="KAK7085440.1"/>
    <property type="molecule type" value="Genomic_DNA"/>
</dbReference>
<accession>A0AAN8XJ15</accession>
<organism evidence="1 2">
    <name type="scientific">Halocaridina rubra</name>
    <name type="common">Hawaiian red shrimp</name>
    <dbReference type="NCBI Taxonomy" id="373956"/>
    <lineage>
        <taxon>Eukaryota</taxon>
        <taxon>Metazoa</taxon>
        <taxon>Ecdysozoa</taxon>
        <taxon>Arthropoda</taxon>
        <taxon>Crustacea</taxon>
        <taxon>Multicrustacea</taxon>
        <taxon>Malacostraca</taxon>
        <taxon>Eumalacostraca</taxon>
        <taxon>Eucarida</taxon>
        <taxon>Decapoda</taxon>
        <taxon>Pleocyemata</taxon>
        <taxon>Caridea</taxon>
        <taxon>Atyoidea</taxon>
        <taxon>Atyidae</taxon>
        <taxon>Halocaridina</taxon>
    </lineage>
</organism>
<proteinExistence type="predicted"/>
<evidence type="ECO:0000313" key="1">
    <source>
        <dbReference type="EMBL" id="KAK7085440.1"/>
    </source>
</evidence>
<keyword evidence="2" id="KW-1185">Reference proteome</keyword>
<name>A0AAN8XJ15_HALRR</name>
<gene>
    <name evidence="1" type="ORF">SK128_027545</name>
</gene>
<sequence length="94" mass="10670">MAIFVCKGVSPENMADEIRGTDPIRECAAIIRQCLLEVDFDMQERFCDATDLKTSWNTVPIPEPLLKFMGALYNFDPTEFTLGLRILDNEDVNP</sequence>
<dbReference type="AlphaFoldDB" id="A0AAN8XJ15"/>
<reference evidence="1 2" key="1">
    <citation type="submission" date="2023-11" db="EMBL/GenBank/DDBJ databases">
        <title>Halocaridina rubra genome assembly.</title>
        <authorList>
            <person name="Smith C."/>
        </authorList>
    </citation>
    <scope>NUCLEOTIDE SEQUENCE [LARGE SCALE GENOMIC DNA]</scope>
    <source>
        <strain evidence="1">EP-1</strain>
        <tissue evidence="1">Whole</tissue>
    </source>
</reference>